<keyword evidence="1" id="KW-0472">Membrane</keyword>
<feature type="transmembrane region" description="Helical" evidence="1">
    <location>
        <begin position="85"/>
        <end position="106"/>
    </location>
</feature>
<dbReference type="PROSITE" id="PS51257">
    <property type="entry name" value="PROKAR_LIPOPROTEIN"/>
    <property type="match status" value="1"/>
</dbReference>
<feature type="transmembrane region" description="Helical" evidence="1">
    <location>
        <begin position="21"/>
        <end position="38"/>
    </location>
</feature>
<dbReference type="AlphaFoldDB" id="A0A7Y9LUT1"/>
<feature type="transmembrane region" description="Helical" evidence="1">
    <location>
        <begin position="118"/>
        <end position="138"/>
    </location>
</feature>
<dbReference type="RefSeq" id="WP_343046313.1">
    <property type="nucleotide sequence ID" value="NZ_JACBYQ010000002.1"/>
</dbReference>
<dbReference type="Proteomes" id="UP000521748">
    <property type="component" value="Unassembled WGS sequence"/>
</dbReference>
<proteinExistence type="predicted"/>
<evidence type="ECO:0000313" key="2">
    <source>
        <dbReference type="EMBL" id="NYE95972.1"/>
    </source>
</evidence>
<keyword evidence="1" id="KW-1133">Transmembrane helix</keyword>
<gene>
    <name evidence="2" type="ORF">FHU41_002222</name>
</gene>
<evidence type="ECO:0000256" key="1">
    <source>
        <dbReference type="SAM" id="Phobius"/>
    </source>
</evidence>
<feature type="transmembrane region" description="Helical" evidence="1">
    <location>
        <begin position="44"/>
        <end position="64"/>
    </location>
</feature>
<organism evidence="2 3">
    <name type="scientific">Psychromicrobium silvestre</name>
    <dbReference type="NCBI Taxonomy" id="1645614"/>
    <lineage>
        <taxon>Bacteria</taxon>
        <taxon>Bacillati</taxon>
        <taxon>Actinomycetota</taxon>
        <taxon>Actinomycetes</taxon>
        <taxon>Micrococcales</taxon>
        <taxon>Micrococcaceae</taxon>
        <taxon>Psychromicrobium</taxon>
    </lineage>
</organism>
<comment type="caution">
    <text evidence="2">The sequence shown here is derived from an EMBL/GenBank/DDBJ whole genome shotgun (WGS) entry which is preliminary data.</text>
</comment>
<feature type="transmembrane region" description="Helical" evidence="1">
    <location>
        <begin position="200"/>
        <end position="222"/>
    </location>
</feature>
<reference evidence="2 3" key="1">
    <citation type="submission" date="2020-07" db="EMBL/GenBank/DDBJ databases">
        <title>Sequencing the genomes of 1000 actinobacteria strains.</title>
        <authorList>
            <person name="Klenk H.-P."/>
        </authorList>
    </citation>
    <scope>NUCLEOTIDE SEQUENCE [LARGE SCALE GENOMIC DNA]</scope>
    <source>
        <strain evidence="2 3">DSM 102047</strain>
    </source>
</reference>
<keyword evidence="3" id="KW-1185">Reference proteome</keyword>
<dbReference type="InterPro" id="IPR009781">
    <property type="entry name" value="DUF1345"/>
</dbReference>
<name>A0A7Y9LUT1_9MICC</name>
<evidence type="ECO:0000313" key="3">
    <source>
        <dbReference type="Proteomes" id="UP000521748"/>
    </source>
</evidence>
<protein>
    <submittedName>
        <fullName evidence="2">Putative membrane protein</fullName>
    </submittedName>
</protein>
<sequence length="223" mass="24123">MSTPARESKRSRRAKIARARFLVMLLVALFVGCLTGFLDSWIHAPAVAWAGAAGVYNLWVWLAISRMDASATAAHATEEDPRRPTAYLLVTLCALASLAAVAIVVIDAKNAGNGGRLILAALALGTTALSWLMVHTLYTLRYAEIYYTNTPEPGGIDFNQEEPPQYTDFAYMAFSLGMTYQVSDTSIQTRTMRSAALRHSLLAFVFGTGILATTINLVVSLAS</sequence>
<dbReference type="EMBL" id="JACBYQ010000002">
    <property type="protein sequence ID" value="NYE95972.1"/>
    <property type="molecule type" value="Genomic_DNA"/>
</dbReference>
<keyword evidence="1" id="KW-0812">Transmembrane</keyword>
<dbReference type="Pfam" id="PF07077">
    <property type="entry name" value="DUF1345"/>
    <property type="match status" value="1"/>
</dbReference>
<accession>A0A7Y9LUT1</accession>